<sequence length="325" mass="36056">MTDSNKEKEFRDALDSHDPDRIGDMLSEMSDADFARIGQEYWDSGDGDDHTGNVGMEEAFRSFRARTGCLLGLSSLPLRLALACAAAAVVAVLGFWAGTASSMRQSQDDVKIIAWNEIRTDYGETVSITLPDSSRLWVNSGSRILYPEEFIGKERKIYLSGEIYIEVEKDSLHPFIVNAGGAEIRVTGTKFNVKAYQEDGFVTTTLMEGGVTVEIPDCDTVALVPGKSLAYDRKTGGLDLYKVGPGSYPSWFKGEFNAYHMTLLQIAKDLERRFGVEIVIRNPEIAQEMFYASFVNNEDVDMILDALNIDGNFTVSRNGDLIDIY</sequence>
<feature type="transmembrane region" description="Helical" evidence="1">
    <location>
        <begin position="80"/>
        <end position="98"/>
    </location>
</feature>
<keyword evidence="1" id="KW-0472">Membrane</keyword>
<evidence type="ECO:0000259" key="2">
    <source>
        <dbReference type="Pfam" id="PF04773"/>
    </source>
</evidence>
<dbReference type="EMBL" id="JADIMH010000051">
    <property type="protein sequence ID" value="MBO8467740.1"/>
    <property type="molecule type" value="Genomic_DNA"/>
</dbReference>
<organism evidence="4 5">
    <name type="scientific">Candidatus Cryptobacteroides faecipullorum</name>
    <dbReference type="NCBI Taxonomy" id="2840764"/>
    <lineage>
        <taxon>Bacteria</taxon>
        <taxon>Pseudomonadati</taxon>
        <taxon>Bacteroidota</taxon>
        <taxon>Bacteroidia</taxon>
        <taxon>Bacteroidales</taxon>
        <taxon>Candidatus Cryptobacteroides</taxon>
    </lineage>
</organism>
<dbReference type="PANTHER" id="PTHR30273">
    <property type="entry name" value="PERIPLASMIC SIGNAL SENSOR AND SIGMA FACTOR ACTIVATOR FECR-RELATED"/>
    <property type="match status" value="1"/>
</dbReference>
<evidence type="ECO:0000313" key="4">
    <source>
        <dbReference type="EMBL" id="MBO8467740.1"/>
    </source>
</evidence>
<dbReference type="AlphaFoldDB" id="A0A9D9I8S4"/>
<dbReference type="InterPro" id="IPR006860">
    <property type="entry name" value="FecR"/>
</dbReference>
<name>A0A9D9I8S4_9BACT</name>
<accession>A0A9D9I8S4</accession>
<proteinExistence type="predicted"/>
<dbReference type="Gene3D" id="3.55.50.30">
    <property type="match status" value="1"/>
</dbReference>
<keyword evidence="1" id="KW-1133">Transmembrane helix</keyword>
<dbReference type="Proteomes" id="UP000823660">
    <property type="component" value="Unassembled WGS sequence"/>
</dbReference>
<reference evidence="4" key="1">
    <citation type="submission" date="2020-10" db="EMBL/GenBank/DDBJ databases">
        <authorList>
            <person name="Gilroy R."/>
        </authorList>
    </citation>
    <scope>NUCLEOTIDE SEQUENCE</scope>
    <source>
        <strain evidence="4">B1-15692</strain>
    </source>
</reference>
<feature type="domain" description="FecR protein" evidence="2">
    <location>
        <begin position="117"/>
        <end position="211"/>
    </location>
</feature>
<dbReference type="GO" id="GO:0016989">
    <property type="term" value="F:sigma factor antagonist activity"/>
    <property type="evidence" value="ECO:0007669"/>
    <property type="project" value="TreeGrafter"/>
</dbReference>
<protein>
    <submittedName>
        <fullName evidence="4">FecR domain-containing protein</fullName>
    </submittedName>
</protein>
<gene>
    <name evidence="4" type="ORF">IAB99_08280</name>
</gene>
<evidence type="ECO:0000256" key="1">
    <source>
        <dbReference type="SAM" id="Phobius"/>
    </source>
</evidence>
<dbReference type="Pfam" id="PF16344">
    <property type="entry name" value="FecR_C"/>
    <property type="match status" value="1"/>
</dbReference>
<dbReference type="InterPro" id="IPR032508">
    <property type="entry name" value="FecR_C"/>
</dbReference>
<comment type="caution">
    <text evidence="4">The sequence shown here is derived from an EMBL/GenBank/DDBJ whole genome shotgun (WGS) entry which is preliminary data.</text>
</comment>
<dbReference type="InterPro" id="IPR012373">
    <property type="entry name" value="Ferrdict_sens_TM"/>
</dbReference>
<feature type="domain" description="Protein FecR C-terminal" evidence="3">
    <location>
        <begin position="260"/>
        <end position="322"/>
    </location>
</feature>
<evidence type="ECO:0000313" key="5">
    <source>
        <dbReference type="Proteomes" id="UP000823660"/>
    </source>
</evidence>
<dbReference type="Pfam" id="PF04773">
    <property type="entry name" value="FecR"/>
    <property type="match status" value="1"/>
</dbReference>
<dbReference type="PANTHER" id="PTHR30273:SF2">
    <property type="entry name" value="PROTEIN FECR"/>
    <property type="match status" value="1"/>
</dbReference>
<dbReference type="Gene3D" id="2.60.120.1440">
    <property type="match status" value="1"/>
</dbReference>
<evidence type="ECO:0000259" key="3">
    <source>
        <dbReference type="Pfam" id="PF16344"/>
    </source>
</evidence>
<keyword evidence="1" id="KW-0812">Transmembrane</keyword>
<reference evidence="4" key="2">
    <citation type="journal article" date="2021" name="PeerJ">
        <title>Extensive microbial diversity within the chicken gut microbiome revealed by metagenomics and culture.</title>
        <authorList>
            <person name="Gilroy R."/>
            <person name="Ravi A."/>
            <person name="Getino M."/>
            <person name="Pursley I."/>
            <person name="Horton D.L."/>
            <person name="Alikhan N.F."/>
            <person name="Baker D."/>
            <person name="Gharbi K."/>
            <person name="Hall N."/>
            <person name="Watson M."/>
            <person name="Adriaenssens E.M."/>
            <person name="Foster-Nyarko E."/>
            <person name="Jarju S."/>
            <person name="Secka A."/>
            <person name="Antonio M."/>
            <person name="Oren A."/>
            <person name="Chaudhuri R.R."/>
            <person name="La Ragione R."/>
            <person name="Hildebrand F."/>
            <person name="Pallen M.J."/>
        </authorList>
    </citation>
    <scope>NUCLEOTIDE SEQUENCE</scope>
    <source>
        <strain evidence="4">B1-15692</strain>
    </source>
</reference>